<feature type="transmembrane region" description="Helical" evidence="5">
    <location>
        <begin position="378"/>
        <end position="395"/>
    </location>
</feature>
<feature type="transmembrane region" description="Helical" evidence="5">
    <location>
        <begin position="100"/>
        <end position="119"/>
    </location>
</feature>
<evidence type="ECO:0000256" key="4">
    <source>
        <dbReference type="ARBA" id="ARBA00023136"/>
    </source>
</evidence>
<keyword evidence="2 5" id="KW-0812">Transmembrane</keyword>
<dbReference type="RefSeq" id="WP_009491684.1">
    <property type="nucleotide sequence ID" value="NZ_CP141048.1"/>
</dbReference>
<feature type="transmembrane region" description="Helical" evidence="5">
    <location>
        <begin position="347"/>
        <end position="371"/>
    </location>
</feature>
<keyword evidence="7" id="KW-0436">Ligase</keyword>
<reference evidence="7 8" key="1">
    <citation type="submission" date="2012-02" db="EMBL/GenBank/DDBJ databases">
        <title>Improved High-Quality Draft sequence of Microvirga sp. WSM3557.</title>
        <authorList>
            <consortium name="US DOE Joint Genome Institute"/>
            <person name="Lucas S."/>
            <person name="Han J."/>
            <person name="Lapidus A."/>
            <person name="Cheng J.-F."/>
            <person name="Goodwin L."/>
            <person name="Pitluck S."/>
            <person name="Peters L."/>
            <person name="Zhang X."/>
            <person name="Detter J.C."/>
            <person name="Han C."/>
            <person name="Tapia R."/>
            <person name="Land M."/>
            <person name="Hauser L."/>
            <person name="Kyrpides N."/>
            <person name="Ivanova N."/>
            <person name="Pagani I."/>
            <person name="Brau L."/>
            <person name="Yates R."/>
            <person name="O'Hara G."/>
            <person name="Rui T."/>
            <person name="Howieson J."/>
            <person name="Reeve W."/>
            <person name="Woyke T."/>
        </authorList>
    </citation>
    <scope>NUCLEOTIDE SEQUENCE [LARGE SCALE GENOMIC DNA]</scope>
    <source>
        <strain evidence="7 8">WSM3557</strain>
    </source>
</reference>
<dbReference type="OrthoDB" id="8019128at2"/>
<evidence type="ECO:0000313" key="8">
    <source>
        <dbReference type="Proteomes" id="UP000003947"/>
    </source>
</evidence>
<evidence type="ECO:0000256" key="5">
    <source>
        <dbReference type="SAM" id="Phobius"/>
    </source>
</evidence>
<evidence type="ECO:0000259" key="6">
    <source>
        <dbReference type="Pfam" id="PF04932"/>
    </source>
</evidence>
<feature type="transmembrane region" description="Helical" evidence="5">
    <location>
        <begin position="125"/>
        <end position="146"/>
    </location>
</feature>
<dbReference type="GO" id="GO:0016874">
    <property type="term" value="F:ligase activity"/>
    <property type="evidence" value="ECO:0007669"/>
    <property type="project" value="UniProtKB-KW"/>
</dbReference>
<organism evidence="7 8">
    <name type="scientific">Microvirga lotononidis</name>
    <dbReference type="NCBI Taxonomy" id="864069"/>
    <lineage>
        <taxon>Bacteria</taxon>
        <taxon>Pseudomonadati</taxon>
        <taxon>Pseudomonadota</taxon>
        <taxon>Alphaproteobacteria</taxon>
        <taxon>Hyphomicrobiales</taxon>
        <taxon>Methylobacteriaceae</taxon>
        <taxon>Microvirga</taxon>
    </lineage>
</organism>
<name>I4YYA8_9HYPH</name>
<protein>
    <submittedName>
        <fullName evidence="7">O-Antigen ligase</fullName>
    </submittedName>
</protein>
<dbReference type="Pfam" id="PF04932">
    <property type="entry name" value="Wzy_C"/>
    <property type="match status" value="1"/>
</dbReference>
<feature type="transmembrane region" description="Helical" evidence="5">
    <location>
        <begin position="70"/>
        <end position="88"/>
    </location>
</feature>
<feature type="transmembrane region" description="Helical" evidence="5">
    <location>
        <begin position="244"/>
        <end position="263"/>
    </location>
</feature>
<dbReference type="EMBL" id="JH660642">
    <property type="protein sequence ID" value="EIM28950.1"/>
    <property type="molecule type" value="Genomic_DNA"/>
</dbReference>
<keyword evidence="3 5" id="KW-1133">Transmembrane helix</keyword>
<proteinExistence type="predicted"/>
<sequence precursor="true">MVASIGTLDSQFTSSRFLNPIGLGLLLFTGLNLNAVAAMFIGEAEMLSPLALALTLILLVQYTRLRHISFIYMLFVAAILSYLIMGSIPRFETISIDLYYIRLYFVTFLLVSALYFWIVSLDEDHLRLVLIFFKYLMLIACVGTIFSSTLQQYQAINPADAISSGPVEEMERASGLFENPNQAATAALYCLVLVVALPARIFAWRALQVVIAVIALVMTFSKAAMLGGLVLAAAFVLTRRSLGTMLLFSVAVATGIIGLWFIYEHDLFHLSWDQRERLADVFNLVGGEVSARTTTGRTVLVDFGLQKIKQVFPWGAGLGEFHAMEGGLRKIVNGLETNRWLGIHNTFLTILGESGLIPFLAFLSFLVWPVIAARKSKYLGIVFGFMLTLVIQMSAAHDVLLLRFTDAIVAITLAVATFAAREKTA</sequence>
<evidence type="ECO:0000256" key="3">
    <source>
        <dbReference type="ARBA" id="ARBA00022989"/>
    </source>
</evidence>
<dbReference type="PANTHER" id="PTHR37422">
    <property type="entry name" value="TEICHURONIC ACID BIOSYNTHESIS PROTEIN TUAE"/>
    <property type="match status" value="1"/>
</dbReference>
<keyword evidence="8" id="KW-1185">Reference proteome</keyword>
<feature type="transmembrane region" description="Helical" evidence="5">
    <location>
        <begin position="186"/>
        <end position="203"/>
    </location>
</feature>
<gene>
    <name evidence="7" type="ORF">MicloDRAFT_00025980</name>
</gene>
<dbReference type="InterPro" id="IPR051533">
    <property type="entry name" value="WaaL-like"/>
</dbReference>
<feature type="transmembrane region" description="Helical" evidence="5">
    <location>
        <begin position="209"/>
        <end position="237"/>
    </location>
</feature>
<dbReference type="STRING" id="864069.MicloDRAFT_00025980"/>
<dbReference type="HOGENOM" id="CLU_645307_0_0_5"/>
<comment type="subcellular location">
    <subcellularLocation>
        <location evidence="1">Membrane</location>
        <topology evidence="1">Multi-pass membrane protein</topology>
    </subcellularLocation>
</comment>
<dbReference type="GO" id="GO:0016020">
    <property type="term" value="C:membrane"/>
    <property type="evidence" value="ECO:0007669"/>
    <property type="project" value="UniProtKB-SubCell"/>
</dbReference>
<dbReference type="Proteomes" id="UP000003947">
    <property type="component" value="Unassembled WGS sequence"/>
</dbReference>
<evidence type="ECO:0000256" key="1">
    <source>
        <dbReference type="ARBA" id="ARBA00004141"/>
    </source>
</evidence>
<feature type="transmembrane region" description="Helical" evidence="5">
    <location>
        <begin position="47"/>
        <end position="64"/>
    </location>
</feature>
<dbReference type="InterPro" id="IPR007016">
    <property type="entry name" value="O-antigen_ligase-rel_domated"/>
</dbReference>
<dbReference type="PANTHER" id="PTHR37422:SF13">
    <property type="entry name" value="LIPOPOLYSACCHARIDE BIOSYNTHESIS PROTEIN PA4999-RELATED"/>
    <property type="match status" value="1"/>
</dbReference>
<feature type="transmembrane region" description="Helical" evidence="5">
    <location>
        <begin position="20"/>
        <end position="40"/>
    </location>
</feature>
<evidence type="ECO:0000256" key="2">
    <source>
        <dbReference type="ARBA" id="ARBA00022692"/>
    </source>
</evidence>
<accession>I4YYA8</accession>
<dbReference type="PATRIC" id="fig|864069.3.peg.2808"/>
<evidence type="ECO:0000313" key="7">
    <source>
        <dbReference type="EMBL" id="EIM28950.1"/>
    </source>
</evidence>
<feature type="domain" description="O-antigen ligase-related" evidence="6">
    <location>
        <begin position="209"/>
        <end position="363"/>
    </location>
</feature>
<dbReference type="AlphaFoldDB" id="I4YYA8"/>
<keyword evidence="4 5" id="KW-0472">Membrane</keyword>